<name>A0A511RK50_9DEIN</name>
<evidence type="ECO:0000256" key="1">
    <source>
        <dbReference type="SAM" id="Phobius"/>
    </source>
</evidence>
<feature type="transmembrane region" description="Helical" evidence="1">
    <location>
        <begin position="33"/>
        <end position="56"/>
    </location>
</feature>
<keyword evidence="2" id="KW-0732">Signal</keyword>
<dbReference type="AlphaFoldDB" id="A0A511RK50"/>
<evidence type="ECO:0000256" key="2">
    <source>
        <dbReference type="SAM" id="SignalP"/>
    </source>
</evidence>
<accession>A0A511RK50</accession>
<keyword evidence="1" id="KW-0812">Transmembrane</keyword>
<feature type="chain" id="PRO_5022195746" evidence="2">
    <location>
        <begin position="27"/>
        <end position="67"/>
    </location>
</feature>
<keyword evidence="1" id="KW-1133">Transmembrane helix</keyword>
<keyword evidence="1" id="KW-0472">Membrane</keyword>
<evidence type="ECO:0000313" key="3">
    <source>
        <dbReference type="EMBL" id="GEM90013.1"/>
    </source>
</evidence>
<dbReference type="RefSeq" id="WP_147147372.1">
    <property type="nucleotide sequence ID" value="NZ_BJXN01000008.1"/>
</dbReference>
<gene>
    <name evidence="3" type="ORF">ODE01S_14470</name>
</gene>
<comment type="caution">
    <text evidence="3">The sequence shown here is derived from an EMBL/GenBank/DDBJ whole genome shotgun (WGS) entry which is preliminary data.</text>
</comment>
<dbReference type="EMBL" id="BJXN01000008">
    <property type="protein sequence ID" value="GEM90013.1"/>
    <property type="molecule type" value="Genomic_DNA"/>
</dbReference>
<protein>
    <submittedName>
        <fullName evidence="3">Uncharacterized protein</fullName>
    </submittedName>
</protein>
<evidence type="ECO:0000313" key="4">
    <source>
        <dbReference type="Proteomes" id="UP000321827"/>
    </source>
</evidence>
<feature type="signal peptide" evidence="2">
    <location>
        <begin position="1"/>
        <end position="26"/>
    </location>
</feature>
<reference evidence="3 4" key="1">
    <citation type="submission" date="2019-07" db="EMBL/GenBank/DDBJ databases">
        <title>Whole genome shotgun sequence of Oceanithermus desulfurans NBRC 100063.</title>
        <authorList>
            <person name="Hosoyama A."/>
            <person name="Uohara A."/>
            <person name="Ohji S."/>
            <person name="Ichikawa N."/>
        </authorList>
    </citation>
    <scope>NUCLEOTIDE SEQUENCE [LARGE SCALE GENOMIC DNA]</scope>
    <source>
        <strain evidence="3 4">NBRC 100063</strain>
    </source>
</reference>
<proteinExistence type="predicted"/>
<organism evidence="3 4">
    <name type="scientific">Oceanithermus desulfurans NBRC 100063</name>
    <dbReference type="NCBI Taxonomy" id="1227550"/>
    <lineage>
        <taxon>Bacteria</taxon>
        <taxon>Thermotogati</taxon>
        <taxon>Deinococcota</taxon>
        <taxon>Deinococci</taxon>
        <taxon>Thermales</taxon>
        <taxon>Thermaceae</taxon>
        <taxon>Oceanithermus</taxon>
    </lineage>
</organism>
<sequence length="67" mass="7104">MQKPCYSFATLALVLFALLTALGAWAAGRIDELLAYLASGVRPLALVVLAWTAAVLGCRLGRAARRT</sequence>
<dbReference type="Proteomes" id="UP000321827">
    <property type="component" value="Unassembled WGS sequence"/>
</dbReference>